<dbReference type="InterPro" id="IPR041561">
    <property type="entry name" value="PglD_N"/>
</dbReference>
<dbReference type="PANTHER" id="PTHR43300">
    <property type="entry name" value="ACETYLTRANSFERASE"/>
    <property type="match status" value="1"/>
</dbReference>
<evidence type="ECO:0000313" key="6">
    <source>
        <dbReference type="Proteomes" id="UP000645217"/>
    </source>
</evidence>
<dbReference type="InterPro" id="IPR050179">
    <property type="entry name" value="Trans_hexapeptide_repeat"/>
</dbReference>
<dbReference type="NCBIfam" id="TIGR03570">
    <property type="entry name" value="NeuD_NnaD"/>
    <property type="match status" value="1"/>
</dbReference>
<evidence type="ECO:0000313" key="5">
    <source>
        <dbReference type="EMBL" id="GGK79353.1"/>
    </source>
</evidence>
<feature type="region of interest" description="Disordered" evidence="3">
    <location>
        <begin position="216"/>
        <end position="235"/>
    </location>
</feature>
<dbReference type="PANTHER" id="PTHR43300:SF7">
    <property type="entry name" value="UDP-N-ACETYLBACILLOSAMINE N-ACETYLTRANSFERASE"/>
    <property type="match status" value="1"/>
</dbReference>
<evidence type="ECO:0000256" key="2">
    <source>
        <dbReference type="PIRSR" id="PIRSR620019-2"/>
    </source>
</evidence>
<dbReference type="Pfam" id="PF17836">
    <property type="entry name" value="PglD_N"/>
    <property type="match status" value="1"/>
</dbReference>
<proteinExistence type="predicted"/>
<accession>A0A917R0E8</accession>
<keyword evidence="5" id="KW-0808">Transferase</keyword>
<dbReference type="Gene3D" id="2.160.10.10">
    <property type="entry name" value="Hexapeptide repeat proteins"/>
    <property type="match status" value="1"/>
</dbReference>
<organism evidence="5 6">
    <name type="scientific">Sphaerisporangium melleum</name>
    <dbReference type="NCBI Taxonomy" id="321316"/>
    <lineage>
        <taxon>Bacteria</taxon>
        <taxon>Bacillati</taxon>
        <taxon>Actinomycetota</taxon>
        <taxon>Actinomycetes</taxon>
        <taxon>Streptosporangiales</taxon>
        <taxon>Streptosporangiaceae</taxon>
        <taxon>Sphaerisporangium</taxon>
    </lineage>
</organism>
<feature type="compositionally biased region" description="Polar residues" evidence="3">
    <location>
        <begin position="226"/>
        <end position="235"/>
    </location>
</feature>
<feature type="active site" description="Proton acceptor" evidence="1">
    <location>
        <position position="142"/>
    </location>
</feature>
<dbReference type="RefSeq" id="WP_189162904.1">
    <property type="nucleotide sequence ID" value="NZ_BMNT01000010.1"/>
</dbReference>
<evidence type="ECO:0000259" key="4">
    <source>
        <dbReference type="Pfam" id="PF17836"/>
    </source>
</evidence>
<reference evidence="5" key="1">
    <citation type="journal article" date="2014" name="Int. J. Syst. Evol. Microbiol.">
        <title>Complete genome sequence of Corynebacterium casei LMG S-19264T (=DSM 44701T), isolated from a smear-ripened cheese.</title>
        <authorList>
            <consortium name="US DOE Joint Genome Institute (JGI-PGF)"/>
            <person name="Walter F."/>
            <person name="Albersmeier A."/>
            <person name="Kalinowski J."/>
            <person name="Ruckert C."/>
        </authorList>
    </citation>
    <scope>NUCLEOTIDE SEQUENCE</scope>
    <source>
        <strain evidence="5">JCM 13064</strain>
    </source>
</reference>
<dbReference type="Proteomes" id="UP000645217">
    <property type="component" value="Unassembled WGS sequence"/>
</dbReference>
<feature type="site" description="Increases basicity of active site His" evidence="1">
    <location>
        <position position="143"/>
    </location>
</feature>
<comment type="caution">
    <text evidence="5">The sequence shown here is derived from an EMBL/GenBank/DDBJ whole genome shotgun (WGS) entry which is preliminary data.</text>
</comment>
<feature type="domain" description="PglD N-terminal" evidence="4">
    <location>
        <begin position="4"/>
        <end position="75"/>
    </location>
</feature>
<dbReference type="AlphaFoldDB" id="A0A917R0E8"/>
<gene>
    <name evidence="5" type="primary">lpsB</name>
    <name evidence="5" type="ORF">GCM10007964_22500</name>
</gene>
<evidence type="ECO:0000256" key="3">
    <source>
        <dbReference type="SAM" id="MobiDB-lite"/>
    </source>
</evidence>
<feature type="binding site" evidence="2">
    <location>
        <position position="72"/>
    </location>
    <ligand>
        <name>substrate</name>
    </ligand>
</feature>
<dbReference type="Gene3D" id="3.40.50.20">
    <property type="match status" value="1"/>
</dbReference>
<dbReference type="GO" id="GO:0016740">
    <property type="term" value="F:transferase activity"/>
    <property type="evidence" value="ECO:0007669"/>
    <property type="project" value="UniProtKB-KW"/>
</dbReference>
<sequence>MTPLLIVGAGGFARETAQLVHAINDVSPTWELLGHLDDDPAKHGTVVDGVPVLGGSAEALERQDARVVVCVGSPRDHASRARLVSRLGLPPERYATLVHPGASVSRTSTLGPGTIVLAQTVLTAAVTVGAHVSVMPHVTLTHDDVIGDFATLAAGVRLAGGVHVETGAYLGSGALVRETRVIGAYALVGMGSVVTRDVPAREVWAGVPARFLRPAEVTLPPDSPENIPSSQEQHS</sequence>
<keyword evidence="6" id="KW-1185">Reference proteome</keyword>
<reference evidence="5" key="2">
    <citation type="submission" date="2020-09" db="EMBL/GenBank/DDBJ databases">
        <authorList>
            <person name="Sun Q."/>
            <person name="Ohkuma M."/>
        </authorList>
    </citation>
    <scope>NUCLEOTIDE SEQUENCE</scope>
    <source>
        <strain evidence="5">JCM 13064</strain>
    </source>
</reference>
<dbReference type="InterPro" id="IPR011004">
    <property type="entry name" value="Trimer_LpxA-like_sf"/>
</dbReference>
<name>A0A917R0E8_9ACTN</name>
<dbReference type="SUPFAM" id="SSF51161">
    <property type="entry name" value="Trimeric LpxA-like enzymes"/>
    <property type="match status" value="1"/>
</dbReference>
<protein>
    <submittedName>
        <fullName evidence="5">Transferase</fullName>
    </submittedName>
</protein>
<dbReference type="InterPro" id="IPR020019">
    <property type="entry name" value="AcTrfase_PglD-like"/>
</dbReference>
<dbReference type="EMBL" id="BMNT01000010">
    <property type="protein sequence ID" value="GGK79353.1"/>
    <property type="molecule type" value="Genomic_DNA"/>
</dbReference>
<dbReference type="CDD" id="cd03360">
    <property type="entry name" value="LbH_AT_putative"/>
    <property type="match status" value="1"/>
</dbReference>
<evidence type="ECO:0000256" key="1">
    <source>
        <dbReference type="PIRSR" id="PIRSR620019-1"/>
    </source>
</evidence>